<evidence type="ECO:0000256" key="2">
    <source>
        <dbReference type="SAM" id="Phobius"/>
    </source>
</evidence>
<evidence type="ECO:0000313" key="4">
    <source>
        <dbReference type="Proteomes" id="UP000005870"/>
    </source>
</evidence>
<feature type="region of interest" description="Disordered" evidence="1">
    <location>
        <begin position="135"/>
        <end position="306"/>
    </location>
</feature>
<feature type="region of interest" description="Disordered" evidence="1">
    <location>
        <begin position="43"/>
        <end position="78"/>
    </location>
</feature>
<keyword evidence="2" id="KW-0472">Membrane</keyword>
<dbReference type="HOGENOM" id="CLU_847085_0_0_6"/>
<dbReference type="STRING" id="1045855.DSC_11475"/>
<gene>
    <name evidence="3" type="ordered locus">DSC_11475</name>
</gene>
<feature type="compositionally biased region" description="Low complexity" evidence="1">
    <location>
        <begin position="10"/>
        <end position="28"/>
    </location>
</feature>
<feature type="compositionally biased region" description="Pro residues" evidence="1">
    <location>
        <begin position="243"/>
        <end position="252"/>
    </location>
</feature>
<dbReference type="KEGG" id="psd:DSC_11475"/>
<dbReference type="EMBL" id="CP003093">
    <property type="protein sequence ID" value="AER56939.1"/>
    <property type="molecule type" value="Genomic_DNA"/>
</dbReference>
<feature type="transmembrane region" description="Helical" evidence="2">
    <location>
        <begin position="81"/>
        <end position="101"/>
    </location>
</feature>
<feature type="compositionally biased region" description="Low complexity" evidence="1">
    <location>
        <begin position="43"/>
        <end position="60"/>
    </location>
</feature>
<protein>
    <submittedName>
        <fullName evidence="3">Uncharacterized protein</fullName>
    </submittedName>
</protein>
<evidence type="ECO:0000313" key="3">
    <source>
        <dbReference type="EMBL" id="AER56939.1"/>
    </source>
</evidence>
<name>G7UQ55_PSEUP</name>
<dbReference type="AlphaFoldDB" id="G7UQ55"/>
<feature type="compositionally biased region" description="Pro residues" evidence="1">
    <location>
        <begin position="227"/>
        <end position="236"/>
    </location>
</feature>
<keyword evidence="4" id="KW-1185">Reference proteome</keyword>
<dbReference type="eggNOG" id="ENOG5033FIT">
    <property type="taxonomic scope" value="Bacteria"/>
</dbReference>
<reference evidence="3 4" key="1">
    <citation type="journal article" date="2012" name="J. Bacteriol.">
        <title>Complete Genome Sequence of the BTEX-Degrading Bacterium Pseudoxanthomonas spadix BD-a59.</title>
        <authorList>
            <person name="Lee S.H."/>
            <person name="Jin H.M."/>
            <person name="Lee H.J."/>
            <person name="Kim J.M."/>
            <person name="Jeon C.O."/>
        </authorList>
    </citation>
    <scope>NUCLEOTIDE SEQUENCE [LARGE SCALE GENOMIC DNA]</scope>
    <source>
        <strain evidence="3 4">BD-a59</strain>
    </source>
</reference>
<feature type="compositionally biased region" description="Basic and acidic residues" evidence="1">
    <location>
        <begin position="274"/>
        <end position="283"/>
    </location>
</feature>
<dbReference type="RefSeq" id="WP_014161112.1">
    <property type="nucleotide sequence ID" value="NC_016147.2"/>
</dbReference>
<sequence length="362" mass="37119">MSTPREPLSAQERALAQRLARAAGAHEPGPALDARILAAARAAVDEAAQAAAPASEVPVPRATPSPRLPPSQARRRDRRRWTVGFGVAASLLLAVTVAWQLRPQHTRRLVHESAQAPASPQAVTEVPVPAAADRAEPVGTASAPAPGPVREDPAASAPRAAPAPSAKPEQIGLPPPSTPKALSPEPAQRRERYPAGPQAVAPAVPAAQQDAVAPAAQAEPPRAASLAPPPAAPPAPVVEAGAAPPPPAPSDPMPALEGPVDRPDAQRVMAETPETARADHLQDDPGAGNRESAPALATGGDNPAALQSAIAQDQGLPAQAWLQRIRTHRLEGNGALARASLQAFRQAHPDAPIPEDLRALLP</sequence>
<proteinExistence type="predicted"/>
<dbReference type="OrthoDB" id="6057666at2"/>
<feature type="compositionally biased region" description="Low complexity" evidence="1">
    <location>
        <begin position="154"/>
        <end position="168"/>
    </location>
</feature>
<keyword evidence="2" id="KW-1133">Transmembrane helix</keyword>
<keyword evidence="2" id="KW-0812">Transmembrane</keyword>
<feature type="region of interest" description="Disordered" evidence="1">
    <location>
        <begin position="1"/>
        <end position="28"/>
    </location>
</feature>
<feature type="compositionally biased region" description="Low complexity" evidence="1">
    <location>
        <begin position="194"/>
        <end position="226"/>
    </location>
</feature>
<evidence type="ECO:0000256" key="1">
    <source>
        <dbReference type="SAM" id="MobiDB-lite"/>
    </source>
</evidence>
<dbReference type="Proteomes" id="UP000005870">
    <property type="component" value="Chromosome"/>
</dbReference>
<organism evidence="3 4">
    <name type="scientific">Pseudoxanthomonas spadix (strain BD-a59)</name>
    <dbReference type="NCBI Taxonomy" id="1045855"/>
    <lineage>
        <taxon>Bacteria</taxon>
        <taxon>Pseudomonadati</taxon>
        <taxon>Pseudomonadota</taxon>
        <taxon>Gammaproteobacteria</taxon>
        <taxon>Lysobacterales</taxon>
        <taxon>Lysobacteraceae</taxon>
        <taxon>Pseudoxanthomonas</taxon>
    </lineage>
</organism>
<accession>G7UQ55</accession>